<evidence type="ECO:0000313" key="4">
    <source>
        <dbReference type="Proteomes" id="UP000219439"/>
    </source>
</evidence>
<keyword evidence="1" id="KW-0489">Methyltransferase</keyword>
<dbReference type="InterPro" id="IPR050078">
    <property type="entry name" value="Ribosomal_L11_MeTrfase_PrmA"/>
</dbReference>
<keyword evidence="2" id="KW-0808">Transferase</keyword>
<dbReference type="InterPro" id="IPR029063">
    <property type="entry name" value="SAM-dependent_MTases_sf"/>
</dbReference>
<name>A0A285PEJ0_9HYPH</name>
<dbReference type="PANTHER" id="PTHR43648:SF1">
    <property type="entry name" value="ELECTRON TRANSFER FLAVOPROTEIN BETA SUBUNIT LYSINE METHYLTRANSFERASE"/>
    <property type="match status" value="1"/>
</dbReference>
<evidence type="ECO:0000313" key="3">
    <source>
        <dbReference type="EMBL" id="SNZ19848.1"/>
    </source>
</evidence>
<organism evidence="3 4">
    <name type="scientific">Cohaesibacter gelatinilyticus</name>
    <dbReference type="NCBI Taxonomy" id="372072"/>
    <lineage>
        <taxon>Bacteria</taxon>
        <taxon>Pseudomonadati</taxon>
        <taxon>Pseudomonadota</taxon>
        <taxon>Alphaproteobacteria</taxon>
        <taxon>Hyphomicrobiales</taxon>
        <taxon>Cohaesibacteraceae</taxon>
    </lineage>
</organism>
<dbReference type="PANTHER" id="PTHR43648">
    <property type="entry name" value="ELECTRON TRANSFER FLAVOPROTEIN BETA SUBUNIT LYSINE METHYLTRANSFERASE"/>
    <property type="match status" value="1"/>
</dbReference>
<dbReference type="AlphaFoldDB" id="A0A285PEJ0"/>
<dbReference type="GO" id="GO:0016279">
    <property type="term" value="F:protein-lysine N-methyltransferase activity"/>
    <property type="evidence" value="ECO:0007669"/>
    <property type="project" value="TreeGrafter"/>
</dbReference>
<keyword evidence="4" id="KW-1185">Reference proteome</keyword>
<accession>A0A285PEJ0</accession>
<dbReference type="Gene3D" id="3.40.50.150">
    <property type="entry name" value="Vaccinia Virus protein VP39"/>
    <property type="match status" value="1"/>
</dbReference>
<reference evidence="3 4" key="1">
    <citation type="submission" date="2017-09" db="EMBL/GenBank/DDBJ databases">
        <authorList>
            <person name="Ehlers B."/>
            <person name="Leendertz F.H."/>
        </authorList>
    </citation>
    <scope>NUCLEOTIDE SEQUENCE [LARGE SCALE GENOMIC DNA]</scope>
    <source>
        <strain evidence="3 4">DSM 18289</strain>
    </source>
</reference>
<evidence type="ECO:0000256" key="1">
    <source>
        <dbReference type="ARBA" id="ARBA00022603"/>
    </source>
</evidence>
<dbReference type="OrthoDB" id="9794615at2"/>
<evidence type="ECO:0000256" key="2">
    <source>
        <dbReference type="ARBA" id="ARBA00022679"/>
    </source>
</evidence>
<dbReference type="SUPFAM" id="SSF53335">
    <property type="entry name" value="S-adenosyl-L-methionine-dependent methyltransferases"/>
    <property type="match status" value="1"/>
</dbReference>
<proteinExistence type="predicted"/>
<gene>
    <name evidence="3" type="ORF">SAMN06265368_2943</name>
</gene>
<dbReference type="Proteomes" id="UP000219439">
    <property type="component" value="Unassembled WGS sequence"/>
</dbReference>
<protein>
    <submittedName>
        <fullName evidence="3">Predicted nicotinamide N-methyase</fullName>
    </submittedName>
</protein>
<dbReference type="GO" id="GO:0032259">
    <property type="term" value="P:methylation"/>
    <property type="evidence" value="ECO:0007669"/>
    <property type="project" value="UniProtKB-KW"/>
</dbReference>
<dbReference type="Pfam" id="PF06325">
    <property type="entry name" value="PrmA"/>
    <property type="match status" value="1"/>
</dbReference>
<sequence length="224" mass="24810">MGKIENKRQFILDHAALLPVPLTPEIELYLADDQTPLWRLGEEDLLELGLPSPFWAFAWAGGQALARYCLDNPDLTNGKSVIDFASGSGLVAIAAAKAGANRVLATDIDPFSVEAIQINAEHNNVTLQASIDDLLTSDAIDHLRKNPPDIFLAGDVFYDAEMTKAVLALLEPLAQRGTEILVGDPNRSCLPQDRLELIETYQVPVTRELEDYEIRSTKVWRFRV</sequence>
<dbReference type="EMBL" id="OBEL01000003">
    <property type="protein sequence ID" value="SNZ19848.1"/>
    <property type="molecule type" value="Genomic_DNA"/>
</dbReference>
<dbReference type="RefSeq" id="WP_097154222.1">
    <property type="nucleotide sequence ID" value="NZ_OBEL01000003.1"/>
</dbReference>